<keyword evidence="3" id="KW-1185">Reference proteome</keyword>
<gene>
    <name evidence="1" type="ORF">TIFTF001_041108</name>
    <name evidence="2" type="ORF">TIFTF001_041111</name>
</gene>
<comment type="caution">
    <text evidence="2">The sequence shown here is derived from an EMBL/GenBank/DDBJ whole genome shotgun (WGS) entry which is preliminary data.</text>
</comment>
<proteinExistence type="predicted"/>
<dbReference type="Proteomes" id="UP001187192">
    <property type="component" value="Unassembled WGS sequence"/>
</dbReference>
<reference evidence="2" key="1">
    <citation type="submission" date="2023-07" db="EMBL/GenBank/DDBJ databases">
        <title>draft genome sequence of fig (Ficus carica).</title>
        <authorList>
            <person name="Takahashi T."/>
            <person name="Nishimura K."/>
        </authorList>
    </citation>
    <scope>NUCLEOTIDE SEQUENCE</scope>
</reference>
<name>A0AA87ZQY1_FICCA</name>
<dbReference type="EMBL" id="BTGU01001705">
    <property type="protein sequence ID" value="GMN27997.1"/>
    <property type="molecule type" value="Genomic_DNA"/>
</dbReference>
<dbReference type="EMBL" id="BTGU01001706">
    <property type="protein sequence ID" value="GMN28011.1"/>
    <property type="molecule type" value="Genomic_DNA"/>
</dbReference>
<accession>A0AA87ZQY1</accession>
<evidence type="ECO:0000313" key="2">
    <source>
        <dbReference type="EMBL" id="GMN28011.1"/>
    </source>
</evidence>
<sequence length="70" mass="7656">MAIAVDTGEEIAMDIPSCRRRKHARNLATPTIQPAKLKNNNIISQWKVKDSGDRGSPGEITDLVVGEVEI</sequence>
<protein>
    <submittedName>
        <fullName evidence="2">Uncharacterized protein</fullName>
    </submittedName>
</protein>
<organism evidence="2 3">
    <name type="scientific">Ficus carica</name>
    <name type="common">Common fig</name>
    <dbReference type="NCBI Taxonomy" id="3494"/>
    <lineage>
        <taxon>Eukaryota</taxon>
        <taxon>Viridiplantae</taxon>
        <taxon>Streptophyta</taxon>
        <taxon>Embryophyta</taxon>
        <taxon>Tracheophyta</taxon>
        <taxon>Spermatophyta</taxon>
        <taxon>Magnoliopsida</taxon>
        <taxon>eudicotyledons</taxon>
        <taxon>Gunneridae</taxon>
        <taxon>Pentapetalae</taxon>
        <taxon>rosids</taxon>
        <taxon>fabids</taxon>
        <taxon>Rosales</taxon>
        <taxon>Moraceae</taxon>
        <taxon>Ficeae</taxon>
        <taxon>Ficus</taxon>
    </lineage>
</organism>
<evidence type="ECO:0000313" key="3">
    <source>
        <dbReference type="Proteomes" id="UP001187192"/>
    </source>
</evidence>
<evidence type="ECO:0000313" key="1">
    <source>
        <dbReference type="EMBL" id="GMN27997.1"/>
    </source>
</evidence>
<dbReference type="AlphaFoldDB" id="A0AA87ZQY1"/>